<accession>A0A1G6L160</accession>
<dbReference type="InterPro" id="IPR011055">
    <property type="entry name" value="Dup_hybrid_motif"/>
</dbReference>
<dbReference type="STRING" id="361279.SAMN05421663_102221"/>
<dbReference type="Pfam" id="PF01551">
    <property type="entry name" value="Peptidase_M23"/>
    <property type="match status" value="1"/>
</dbReference>
<dbReference type="SUPFAM" id="SSF51261">
    <property type="entry name" value="Duplicated hybrid motif"/>
    <property type="match status" value="1"/>
</dbReference>
<dbReference type="EMBL" id="FMZB01000002">
    <property type="protein sequence ID" value="SDC37102.1"/>
    <property type="molecule type" value="Genomic_DNA"/>
</dbReference>
<evidence type="ECO:0000313" key="2">
    <source>
        <dbReference type="EMBL" id="SDC37102.1"/>
    </source>
</evidence>
<evidence type="ECO:0000259" key="1">
    <source>
        <dbReference type="Pfam" id="PF01551"/>
    </source>
</evidence>
<dbReference type="RefSeq" id="WP_093726069.1">
    <property type="nucleotide sequence ID" value="NZ_FMZB01000002.1"/>
</dbReference>
<dbReference type="AlphaFoldDB" id="A0A1G6L160"/>
<organism evidence="2 3">
    <name type="scientific">Terribacillus halophilus</name>
    <dbReference type="NCBI Taxonomy" id="361279"/>
    <lineage>
        <taxon>Bacteria</taxon>
        <taxon>Bacillati</taxon>
        <taxon>Bacillota</taxon>
        <taxon>Bacilli</taxon>
        <taxon>Bacillales</taxon>
        <taxon>Bacillaceae</taxon>
        <taxon>Terribacillus</taxon>
    </lineage>
</organism>
<feature type="domain" description="M23ase beta-sheet core" evidence="1">
    <location>
        <begin position="169"/>
        <end position="259"/>
    </location>
</feature>
<dbReference type="PANTHER" id="PTHR21666:SF270">
    <property type="entry name" value="MUREIN HYDROLASE ACTIVATOR ENVC"/>
    <property type="match status" value="1"/>
</dbReference>
<dbReference type="InterPro" id="IPR050570">
    <property type="entry name" value="Cell_wall_metabolism_enzyme"/>
</dbReference>
<dbReference type="InterPro" id="IPR016047">
    <property type="entry name" value="M23ase_b-sheet_dom"/>
</dbReference>
<dbReference type="Proteomes" id="UP000198666">
    <property type="component" value="Unassembled WGS sequence"/>
</dbReference>
<name>A0A1G6L160_9BACI</name>
<protein>
    <submittedName>
        <fullName evidence="2">Peptidase family M23</fullName>
    </submittedName>
</protein>
<proteinExistence type="predicted"/>
<evidence type="ECO:0000313" key="3">
    <source>
        <dbReference type="Proteomes" id="UP000198666"/>
    </source>
</evidence>
<dbReference type="PANTHER" id="PTHR21666">
    <property type="entry name" value="PEPTIDASE-RELATED"/>
    <property type="match status" value="1"/>
</dbReference>
<dbReference type="CDD" id="cd12797">
    <property type="entry name" value="M23_peptidase"/>
    <property type="match status" value="1"/>
</dbReference>
<keyword evidence="3" id="KW-1185">Reference proteome</keyword>
<dbReference type="OrthoDB" id="9809488at2"/>
<dbReference type="GO" id="GO:0004222">
    <property type="term" value="F:metalloendopeptidase activity"/>
    <property type="evidence" value="ECO:0007669"/>
    <property type="project" value="TreeGrafter"/>
</dbReference>
<dbReference type="Gene3D" id="2.70.70.10">
    <property type="entry name" value="Glucose Permease (Domain IIA)"/>
    <property type="match status" value="1"/>
</dbReference>
<sequence length="288" mass="33142">MPVSSIIPEKFGEIFRSGQFEDIYRITSDDFQQLVSLSEFVDLSASFNEGVEHYDLEFKNAFLNFDNYVWIDDQREKAINVIFDKDHQIQGLFLKPYIKYRDSDNILTQNKYMMPVKGEWFIFWGGTNEFMNYHYVYENQRYAYDLVKVKDGLSYQDTPTDNENYYAFGGEIVAPANGKVVMVVDGMTDNIPGEMDPDHPAGNYVMIEHANEEYSLLAHLKKDSITVKVGDDVKEGQCIGTCGNSGNSSEPHLHFHIMDSDDLEKGKSIRIQFRDGYEPIQGDTVFNK</sequence>
<reference evidence="3" key="1">
    <citation type="submission" date="2016-10" db="EMBL/GenBank/DDBJ databases">
        <authorList>
            <person name="Varghese N."/>
            <person name="Submissions S."/>
        </authorList>
    </citation>
    <scope>NUCLEOTIDE SEQUENCE [LARGE SCALE GENOMIC DNA]</scope>
    <source>
        <strain evidence="3">DSM 21620</strain>
    </source>
</reference>
<gene>
    <name evidence="2" type="ORF">SAMN05421663_102221</name>
</gene>